<feature type="chain" id="PRO_5045655010" evidence="1">
    <location>
        <begin position="30"/>
        <end position="259"/>
    </location>
</feature>
<proteinExistence type="predicted"/>
<accession>A0ABW5AXY4</accession>
<organism evidence="2 3">
    <name type="scientific">Aquimarina celericrescens</name>
    <dbReference type="NCBI Taxonomy" id="1964542"/>
    <lineage>
        <taxon>Bacteria</taxon>
        <taxon>Pseudomonadati</taxon>
        <taxon>Bacteroidota</taxon>
        <taxon>Flavobacteriia</taxon>
        <taxon>Flavobacteriales</taxon>
        <taxon>Flavobacteriaceae</taxon>
        <taxon>Aquimarina</taxon>
    </lineage>
</organism>
<sequence>MRAKLVSTKLLIRLLAFCTMLLNLSLVTAQNQEISPNRYRFKYRSELYKGTRLQITSKLKALKNDSKFVGIPDVIEEELNTLFTATKKQAIPKYYKKHAIIFLDALYNYEDFAKVYENSLNAVVKKVKKDMYRVDFKFEREFTKAKVILDRKIKEDVTNLEKFDQAKKEFADSQTKLLCHRWMKRKFEKYKGIDIVKNPDELMKAFKKTEAVQVYKLYNSNKIEKIQSYLENQIIDFYYKKSLPEINPKTLDFQYITKM</sequence>
<protein>
    <submittedName>
        <fullName evidence="2">Uncharacterized protein</fullName>
    </submittedName>
</protein>
<gene>
    <name evidence="2" type="ORF">ACFSJT_11300</name>
</gene>
<keyword evidence="1" id="KW-0732">Signal</keyword>
<reference evidence="3" key="1">
    <citation type="journal article" date="2019" name="Int. J. Syst. Evol. Microbiol.">
        <title>The Global Catalogue of Microorganisms (GCM) 10K type strain sequencing project: providing services to taxonomists for standard genome sequencing and annotation.</title>
        <authorList>
            <consortium name="The Broad Institute Genomics Platform"/>
            <consortium name="The Broad Institute Genome Sequencing Center for Infectious Disease"/>
            <person name="Wu L."/>
            <person name="Ma J."/>
        </authorList>
    </citation>
    <scope>NUCLEOTIDE SEQUENCE [LARGE SCALE GENOMIC DNA]</scope>
    <source>
        <strain evidence="3">DT92</strain>
    </source>
</reference>
<dbReference type="Proteomes" id="UP001597344">
    <property type="component" value="Unassembled WGS sequence"/>
</dbReference>
<feature type="signal peptide" evidence="1">
    <location>
        <begin position="1"/>
        <end position="29"/>
    </location>
</feature>
<evidence type="ECO:0000256" key="1">
    <source>
        <dbReference type="SAM" id="SignalP"/>
    </source>
</evidence>
<evidence type="ECO:0000313" key="2">
    <source>
        <dbReference type="EMBL" id="MFD2187375.1"/>
    </source>
</evidence>
<keyword evidence="3" id="KW-1185">Reference proteome</keyword>
<comment type="caution">
    <text evidence="2">The sequence shown here is derived from an EMBL/GenBank/DDBJ whole genome shotgun (WGS) entry which is preliminary data.</text>
</comment>
<name>A0ABW5AXY4_9FLAO</name>
<dbReference type="EMBL" id="JBHUHY010000011">
    <property type="protein sequence ID" value="MFD2187375.1"/>
    <property type="molecule type" value="Genomic_DNA"/>
</dbReference>
<evidence type="ECO:0000313" key="3">
    <source>
        <dbReference type="Proteomes" id="UP001597344"/>
    </source>
</evidence>